<accession>A0AAQ4FS32</accession>
<dbReference type="InterPro" id="IPR045076">
    <property type="entry name" value="MutS"/>
</dbReference>
<evidence type="ECO:0000256" key="11">
    <source>
        <dbReference type="RuleBase" id="RU003756"/>
    </source>
</evidence>
<keyword evidence="15" id="KW-1185">Reference proteome</keyword>
<dbReference type="GO" id="GO:0140664">
    <property type="term" value="F:ATP-dependent DNA damage sensor activity"/>
    <property type="evidence" value="ECO:0007669"/>
    <property type="project" value="InterPro"/>
</dbReference>
<dbReference type="PROSITE" id="PS00486">
    <property type="entry name" value="DNA_MISMATCH_REPAIR_2"/>
    <property type="match status" value="1"/>
</dbReference>
<keyword evidence="7 11" id="KW-0238">DNA-binding</keyword>
<dbReference type="SUPFAM" id="SSF53150">
    <property type="entry name" value="DNA repair protein MutS, domain II"/>
    <property type="match status" value="1"/>
</dbReference>
<dbReference type="Pfam" id="PF05190">
    <property type="entry name" value="MutS_IV"/>
    <property type="match status" value="1"/>
</dbReference>
<dbReference type="InterPro" id="IPR036678">
    <property type="entry name" value="MutS_con_dom_sf"/>
</dbReference>
<keyword evidence="5 11" id="KW-0227">DNA damage</keyword>
<evidence type="ECO:0000256" key="1">
    <source>
        <dbReference type="ARBA" id="ARBA00004123"/>
    </source>
</evidence>
<dbReference type="PANTHER" id="PTHR11361">
    <property type="entry name" value="DNA MISMATCH REPAIR PROTEIN MUTS FAMILY MEMBER"/>
    <property type="match status" value="1"/>
</dbReference>
<dbReference type="GO" id="GO:0030983">
    <property type="term" value="F:mismatched DNA binding"/>
    <property type="evidence" value="ECO:0007669"/>
    <property type="project" value="InterPro"/>
</dbReference>
<dbReference type="GO" id="GO:0006312">
    <property type="term" value="P:mitotic recombination"/>
    <property type="evidence" value="ECO:0007669"/>
    <property type="project" value="TreeGrafter"/>
</dbReference>
<dbReference type="InterPro" id="IPR007695">
    <property type="entry name" value="DNA_mismatch_repair_MutS-lik_N"/>
</dbReference>
<comment type="function">
    <text evidence="11">Component of the post-replicative DNA mismatch repair system (MMR).</text>
</comment>
<dbReference type="InterPro" id="IPR027417">
    <property type="entry name" value="P-loop_NTPase"/>
</dbReference>
<dbReference type="AlphaFoldDB" id="A0AAQ4FS32"/>
<dbReference type="SUPFAM" id="SSF55271">
    <property type="entry name" value="DNA repair protein MutS, domain I"/>
    <property type="match status" value="1"/>
</dbReference>
<dbReference type="GO" id="GO:0005524">
    <property type="term" value="F:ATP binding"/>
    <property type="evidence" value="ECO:0007669"/>
    <property type="project" value="UniProtKB-KW"/>
</dbReference>
<dbReference type="FunFam" id="3.40.1170.10:FF:000004">
    <property type="entry name" value="DNA mismatch repair protein"/>
    <property type="match status" value="1"/>
</dbReference>
<dbReference type="Gene3D" id="3.40.50.300">
    <property type="entry name" value="P-loop containing nucleotide triphosphate hydrolases"/>
    <property type="match status" value="1"/>
</dbReference>
<comment type="similarity">
    <text evidence="2">Belongs to the DNA mismatch repair MutS family. MSH3 subfamily.</text>
</comment>
<protein>
    <recommendedName>
        <fullName evidence="3 10">DNA mismatch repair protein MSH3</fullName>
    </recommendedName>
    <alternativeName>
        <fullName evidence="3 10">DNA mismatch repair protein MSH3</fullName>
    </alternativeName>
</protein>
<dbReference type="InterPro" id="IPR007861">
    <property type="entry name" value="DNA_mismatch_repair_MutS_clamp"/>
</dbReference>
<name>A0AAQ4FS32_AMBAM</name>
<dbReference type="InterPro" id="IPR007860">
    <property type="entry name" value="DNA_mmatch_repair_MutS_con_dom"/>
</dbReference>
<evidence type="ECO:0000256" key="3">
    <source>
        <dbReference type="ARBA" id="ARBA00022151"/>
    </source>
</evidence>
<organism evidence="14 15">
    <name type="scientific">Amblyomma americanum</name>
    <name type="common">Lone star tick</name>
    <dbReference type="NCBI Taxonomy" id="6943"/>
    <lineage>
        <taxon>Eukaryota</taxon>
        <taxon>Metazoa</taxon>
        <taxon>Ecdysozoa</taxon>
        <taxon>Arthropoda</taxon>
        <taxon>Chelicerata</taxon>
        <taxon>Arachnida</taxon>
        <taxon>Acari</taxon>
        <taxon>Parasitiformes</taxon>
        <taxon>Ixodida</taxon>
        <taxon>Ixodoidea</taxon>
        <taxon>Ixodidae</taxon>
        <taxon>Amblyomminae</taxon>
        <taxon>Amblyomma</taxon>
    </lineage>
</organism>
<keyword evidence="8 11" id="KW-0234">DNA repair</keyword>
<dbReference type="Pfam" id="PF01624">
    <property type="entry name" value="MutS_I"/>
    <property type="match status" value="1"/>
</dbReference>
<keyword evidence="9" id="KW-0539">Nucleus</keyword>
<feature type="region of interest" description="Disordered" evidence="12">
    <location>
        <begin position="11"/>
        <end position="54"/>
    </location>
</feature>
<comment type="subcellular location">
    <subcellularLocation>
        <location evidence="1">Nucleus</location>
    </subcellularLocation>
</comment>
<dbReference type="InterPro" id="IPR016151">
    <property type="entry name" value="DNA_mismatch_repair_MutS_N"/>
</dbReference>
<evidence type="ECO:0000256" key="12">
    <source>
        <dbReference type="SAM" id="MobiDB-lite"/>
    </source>
</evidence>
<evidence type="ECO:0000256" key="4">
    <source>
        <dbReference type="ARBA" id="ARBA00022741"/>
    </source>
</evidence>
<dbReference type="Pfam" id="PF00488">
    <property type="entry name" value="MutS_V"/>
    <property type="match status" value="1"/>
</dbReference>
<feature type="domain" description="DNA mismatch repair proteins mutS family" evidence="13">
    <location>
        <begin position="826"/>
        <end position="842"/>
    </location>
</feature>
<proteinExistence type="inferred from homology"/>
<dbReference type="Pfam" id="PF05192">
    <property type="entry name" value="MutS_III"/>
    <property type="match status" value="1"/>
</dbReference>
<evidence type="ECO:0000259" key="13">
    <source>
        <dbReference type="PROSITE" id="PS00486"/>
    </source>
</evidence>
<dbReference type="SUPFAM" id="SSF52540">
    <property type="entry name" value="P-loop containing nucleoside triphosphate hydrolases"/>
    <property type="match status" value="1"/>
</dbReference>
<dbReference type="Gene3D" id="1.10.1420.10">
    <property type="match status" value="2"/>
</dbReference>
<dbReference type="SMART" id="SM00533">
    <property type="entry name" value="MUTSd"/>
    <property type="match status" value="1"/>
</dbReference>
<dbReference type="FunFam" id="1.10.1420.10:FF:000004">
    <property type="entry name" value="DNA mismatch repair protein Msh3"/>
    <property type="match status" value="1"/>
</dbReference>
<dbReference type="SMART" id="SM00534">
    <property type="entry name" value="MUTSac"/>
    <property type="match status" value="1"/>
</dbReference>
<keyword evidence="6" id="KW-0067">ATP-binding</keyword>
<evidence type="ECO:0000256" key="2">
    <source>
        <dbReference type="ARBA" id="ARBA00007094"/>
    </source>
</evidence>
<dbReference type="InterPro" id="IPR007696">
    <property type="entry name" value="DNA_mismatch_repair_MutS_core"/>
</dbReference>
<dbReference type="SUPFAM" id="SSF48334">
    <property type="entry name" value="DNA repair protein MutS, domain III"/>
    <property type="match status" value="1"/>
</dbReference>
<gene>
    <name evidence="14" type="ORF">V5799_021281</name>
</gene>
<dbReference type="EMBL" id="JARKHS020000342">
    <property type="protein sequence ID" value="KAK8788942.1"/>
    <property type="molecule type" value="Genomic_DNA"/>
</dbReference>
<keyword evidence="4 11" id="KW-0547">Nucleotide-binding</keyword>
<dbReference type="PIRSF" id="PIRSF037677">
    <property type="entry name" value="DNA_mis_repair_Msh6"/>
    <property type="match status" value="1"/>
</dbReference>
<feature type="region of interest" description="Disordered" evidence="12">
    <location>
        <begin position="80"/>
        <end position="105"/>
    </location>
</feature>
<comment type="caution">
    <text evidence="14">The sequence shown here is derived from an EMBL/GenBank/DDBJ whole genome shotgun (WGS) entry which is preliminary data.</text>
</comment>
<evidence type="ECO:0000256" key="6">
    <source>
        <dbReference type="ARBA" id="ARBA00022840"/>
    </source>
</evidence>
<sequence length="959" mass="106105">MVPPAQLRAIIRRRAASKSQKDGTGGKARKKNSREPASEASTSITDSSIKRRKKGLTNTDFTNIKSRLCARFGAPSRQQDAAVVGGSLNSPGDGDGPGTSKLPSYTPLESQVVAIKQRHPNTVLLVECGYRFRFFGEDAELASRELCIMCSKDHNFMTASIPAHRVGFHVERLVSRGHKVGIVRQTESAALKSVGASKSTVFTRELTALFTKSTLIGEELSTGSEDPTKGGYLVSISEAECSTPDHKLVGIVAAQPTTGEVLYDTFEESTSSCELEQRLESLQPVEIVISEKCHPMLLKTVNSFVSMSREGVRLELLPPNHFQLSPSLDALTAFYSGNDKNSSSFAQLAALPPVIVCCLGSLLEYLKAFKLEEILRDMSNFTAMSSGCRKMEFTAATLRRLDVFRNSTDGTTKGTLFGVLDRTLTGFGRRMLFSWIGQPLADLELIRERQDAVSDILSMGAKSFPELRKFLSRLPDVQRGLCAILHRKVKPSDLVETLSALSKAQRLFEALSTDMSLGITSTALKKCFVNVAKLLQDVESHLECIDLNSARHDDMAALFKDFSHYPSLSKCHEEVFNIEQKLVLLRRDIAVQLSVPKFDYKTVSGLPYLVEVPVQKTSMVPRDWLKISSTKTVNRFRPPAVESLYKDLCVAKELVLVQSRKSWFSFLEKLGERYTDYQQAVKSIATVDCLLSLAETASQPGYCRPQMQPKDPATICIVKGRHPILELGTAQLQYVSNDTDLNATRRCCIITGPNMGGKSSYMRQVALIVIMAHIGSYVPAEAATISLIDGVYVRMGAEDDITRWRSTFFSEMLETTEILDKCTSHSLVILDELGRGTATHDGTAIAWATLRHIIEEKECLTLFVTHYPPVTQLQSLYPDNIVNCHTAFDVDHEEAVTFLYSLQPGAAEKSYGLNVARLAKVPEQVINRAREKAIALQNVMKGKEQLQIETCHKTLQEAL</sequence>
<dbReference type="Gene3D" id="3.40.1170.10">
    <property type="entry name" value="DNA repair protein MutS, domain I"/>
    <property type="match status" value="1"/>
</dbReference>
<reference evidence="14 15" key="1">
    <citation type="journal article" date="2023" name="Arcadia Sci">
        <title>De novo assembly of a long-read Amblyomma americanum tick genome.</title>
        <authorList>
            <person name="Chou S."/>
            <person name="Poskanzer K.E."/>
            <person name="Rollins M."/>
            <person name="Thuy-Boun P.S."/>
        </authorList>
    </citation>
    <scope>NUCLEOTIDE SEQUENCE [LARGE SCALE GENOMIC DNA]</scope>
    <source>
        <strain evidence="14">F_SG_1</strain>
        <tissue evidence="14">Salivary glands</tissue>
    </source>
</reference>
<dbReference type="GO" id="GO:0006298">
    <property type="term" value="P:mismatch repair"/>
    <property type="evidence" value="ECO:0007669"/>
    <property type="project" value="InterPro"/>
</dbReference>
<evidence type="ECO:0000313" key="14">
    <source>
        <dbReference type="EMBL" id="KAK8788942.1"/>
    </source>
</evidence>
<dbReference type="Proteomes" id="UP001321473">
    <property type="component" value="Unassembled WGS sequence"/>
</dbReference>
<evidence type="ECO:0000256" key="10">
    <source>
        <dbReference type="ARBA" id="ARBA00073774"/>
    </source>
</evidence>
<dbReference type="PANTHER" id="PTHR11361:SF122">
    <property type="entry name" value="DNA MISMATCH REPAIR PROTEIN MSH3"/>
    <property type="match status" value="1"/>
</dbReference>
<dbReference type="Pfam" id="PF05188">
    <property type="entry name" value="MutS_II"/>
    <property type="match status" value="1"/>
</dbReference>
<evidence type="ECO:0000256" key="9">
    <source>
        <dbReference type="ARBA" id="ARBA00023242"/>
    </source>
</evidence>
<dbReference type="NCBIfam" id="NF003810">
    <property type="entry name" value="PRK05399.1"/>
    <property type="match status" value="1"/>
</dbReference>
<evidence type="ECO:0000256" key="8">
    <source>
        <dbReference type="ARBA" id="ARBA00023204"/>
    </source>
</evidence>
<evidence type="ECO:0000256" key="5">
    <source>
        <dbReference type="ARBA" id="ARBA00022763"/>
    </source>
</evidence>
<dbReference type="InterPro" id="IPR036187">
    <property type="entry name" value="DNA_mismatch_repair_MutS_sf"/>
</dbReference>
<evidence type="ECO:0000313" key="15">
    <source>
        <dbReference type="Proteomes" id="UP001321473"/>
    </source>
</evidence>
<dbReference type="GO" id="GO:0005634">
    <property type="term" value="C:nucleus"/>
    <property type="evidence" value="ECO:0007669"/>
    <property type="project" value="UniProtKB-SubCell"/>
</dbReference>
<dbReference type="Gene3D" id="3.30.420.110">
    <property type="entry name" value="MutS, connector domain"/>
    <property type="match status" value="1"/>
</dbReference>
<evidence type="ECO:0000256" key="7">
    <source>
        <dbReference type="ARBA" id="ARBA00023125"/>
    </source>
</evidence>
<dbReference type="InterPro" id="IPR017261">
    <property type="entry name" value="DNA_mismatch_repair_MutS/MSH"/>
</dbReference>
<dbReference type="InterPro" id="IPR000432">
    <property type="entry name" value="DNA_mismatch_repair_MutS_C"/>
</dbReference>